<proteinExistence type="predicted"/>
<dbReference type="Proteomes" id="UP000031561">
    <property type="component" value="Unassembled WGS sequence"/>
</dbReference>
<protein>
    <recommendedName>
        <fullName evidence="3">Outer membrane protein beta-barrel domain-containing protein</fullName>
    </recommendedName>
</protein>
<organism evidence="1 2">
    <name type="scientific">Lyngbya confervoides BDU141951</name>
    <dbReference type="NCBI Taxonomy" id="1574623"/>
    <lineage>
        <taxon>Bacteria</taxon>
        <taxon>Bacillati</taxon>
        <taxon>Cyanobacteriota</taxon>
        <taxon>Cyanophyceae</taxon>
        <taxon>Oscillatoriophycideae</taxon>
        <taxon>Oscillatoriales</taxon>
        <taxon>Microcoleaceae</taxon>
        <taxon>Lyngbya</taxon>
    </lineage>
</organism>
<sequence length="210" mass="21865">MKQRTLGSLMGLVGLGWISGVGLSLCFSEAAGADPLDPNLDFAEQTPPRQLAQQFPNAEDLIPESGLEPGRDTRSGSSYIGIGGNLGAVGGSSVGKDGMIIYSKIGLTEFFSVRPAVTTNFTDDATFLLPATFDFAPIRIGRVGQSEIQLAPYIGAGMAVTTDADFGPMINGGIDVPLNRDFTATVGTNAGFIDDGDFGVFLGVGYNMGR</sequence>
<evidence type="ECO:0000313" key="1">
    <source>
        <dbReference type="EMBL" id="MCM1981675.1"/>
    </source>
</evidence>
<keyword evidence="2" id="KW-1185">Reference proteome</keyword>
<dbReference type="RefSeq" id="WP_166279554.1">
    <property type="nucleotide sequence ID" value="NZ_JTHE03000015.1"/>
</dbReference>
<reference evidence="1 2" key="1">
    <citation type="journal article" date="2015" name="Genome Announc.">
        <title>Draft Genome Sequence of Filamentous Marine Cyanobacterium Lyngbya confervoides Strain BDU141951.</title>
        <authorList>
            <person name="Chandrababunaidu M.M."/>
            <person name="Sen D."/>
            <person name="Tripathy S."/>
        </authorList>
    </citation>
    <scope>NUCLEOTIDE SEQUENCE [LARGE SCALE GENOMIC DNA]</scope>
    <source>
        <strain evidence="1 2">BDU141951</strain>
    </source>
</reference>
<gene>
    <name evidence="1" type="ORF">QQ91_0002365</name>
</gene>
<dbReference type="EMBL" id="JTHE03000015">
    <property type="protein sequence ID" value="MCM1981675.1"/>
    <property type="molecule type" value="Genomic_DNA"/>
</dbReference>
<comment type="caution">
    <text evidence="1">The sequence shown here is derived from an EMBL/GenBank/DDBJ whole genome shotgun (WGS) entry which is preliminary data.</text>
</comment>
<evidence type="ECO:0008006" key="3">
    <source>
        <dbReference type="Google" id="ProtNLM"/>
    </source>
</evidence>
<accession>A0ABD4SZU7</accession>
<dbReference type="AlphaFoldDB" id="A0ABD4SZU7"/>
<evidence type="ECO:0000313" key="2">
    <source>
        <dbReference type="Proteomes" id="UP000031561"/>
    </source>
</evidence>
<name>A0ABD4SZU7_9CYAN</name>